<evidence type="ECO:0000313" key="3">
    <source>
        <dbReference type="Proteomes" id="UP000636479"/>
    </source>
</evidence>
<feature type="compositionally biased region" description="Basic and acidic residues" evidence="1">
    <location>
        <begin position="398"/>
        <end position="407"/>
    </location>
</feature>
<dbReference type="AlphaFoldDB" id="A0A8H6W1U0"/>
<feature type="region of interest" description="Disordered" evidence="1">
    <location>
        <begin position="320"/>
        <end position="417"/>
    </location>
</feature>
<evidence type="ECO:0000256" key="1">
    <source>
        <dbReference type="SAM" id="MobiDB-lite"/>
    </source>
</evidence>
<gene>
    <name evidence="2" type="ORF">MIND_00755200</name>
</gene>
<organism evidence="2 3">
    <name type="scientific">Mycena indigotica</name>
    <dbReference type="NCBI Taxonomy" id="2126181"/>
    <lineage>
        <taxon>Eukaryota</taxon>
        <taxon>Fungi</taxon>
        <taxon>Dikarya</taxon>
        <taxon>Basidiomycota</taxon>
        <taxon>Agaricomycotina</taxon>
        <taxon>Agaricomycetes</taxon>
        <taxon>Agaricomycetidae</taxon>
        <taxon>Agaricales</taxon>
        <taxon>Marasmiineae</taxon>
        <taxon>Mycenaceae</taxon>
        <taxon>Mycena</taxon>
    </lineage>
</organism>
<proteinExistence type="predicted"/>
<reference evidence="2" key="1">
    <citation type="submission" date="2020-05" db="EMBL/GenBank/DDBJ databases">
        <title>Mycena genomes resolve the evolution of fungal bioluminescence.</title>
        <authorList>
            <person name="Tsai I.J."/>
        </authorList>
    </citation>
    <scope>NUCLEOTIDE SEQUENCE</scope>
    <source>
        <strain evidence="2">171206Taipei</strain>
    </source>
</reference>
<dbReference type="OrthoDB" id="3270311at2759"/>
<sequence length="417" mass="45728">MNPNNALWGQLVRKTTTVSRGDSLATPPTAPLDKTGTSMRILLHDTQSNFERFSVKVDSLSSGIDDARREIVVVKELFSGAQETLMNDVVDVVNRCQTHLQTAIGGPAQASALHELHKQVDVRLECLSKRIDDMQIFNQTQSLTLQNMLKLLTAVQDQQNQILTALLPLQPLLQAVPVHIDFARSSINEAMLKMSLESSHRSPSQIGPHTTRKRSFASSIAPPTSPPLAARKKQRLDPEFKHPDTLTSPATLQPNTLSRHPTRSPARTTLLVRNPSLSTIFREANIPRRPLSDLVFSVNNSAVQTARSKSPTHVHLLQASLATNTPMTPPSSFENTKRLDIQPPPPVRHVAPTSSPSNDRPGSLAASTNALPIPYKQTTNSAAPAALKVTMVRGRRSPFRDGRRFIPLDDDDSGSDD</sequence>
<feature type="compositionally biased region" description="Polar residues" evidence="1">
    <location>
        <begin position="245"/>
        <end position="259"/>
    </location>
</feature>
<keyword evidence="3" id="KW-1185">Reference proteome</keyword>
<feature type="compositionally biased region" description="Basic and acidic residues" evidence="1">
    <location>
        <begin position="235"/>
        <end position="244"/>
    </location>
</feature>
<dbReference type="RefSeq" id="XP_037219892.1">
    <property type="nucleotide sequence ID" value="XM_037364248.1"/>
</dbReference>
<feature type="compositionally biased region" description="Polar residues" evidence="1">
    <location>
        <begin position="352"/>
        <end position="382"/>
    </location>
</feature>
<comment type="caution">
    <text evidence="2">The sequence shown here is derived from an EMBL/GenBank/DDBJ whole genome shotgun (WGS) entry which is preliminary data.</text>
</comment>
<protein>
    <submittedName>
        <fullName evidence="2">Uncharacterized protein</fullName>
    </submittedName>
</protein>
<accession>A0A8H6W1U0</accession>
<feature type="compositionally biased region" description="Polar residues" evidence="1">
    <location>
        <begin position="320"/>
        <end position="334"/>
    </location>
</feature>
<evidence type="ECO:0000313" key="2">
    <source>
        <dbReference type="EMBL" id="KAF7301892.1"/>
    </source>
</evidence>
<dbReference type="GeneID" id="59346764"/>
<feature type="compositionally biased region" description="Acidic residues" evidence="1">
    <location>
        <begin position="408"/>
        <end position="417"/>
    </location>
</feature>
<feature type="region of interest" description="Disordered" evidence="1">
    <location>
        <begin position="196"/>
        <end position="271"/>
    </location>
</feature>
<dbReference type="EMBL" id="JACAZF010000006">
    <property type="protein sequence ID" value="KAF7301892.1"/>
    <property type="molecule type" value="Genomic_DNA"/>
</dbReference>
<dbReference type="Proteomes" id="UP000636479">
    <property type="component" value="Unassembled WGS sequence"/>
</dbReference>
<name>A0A8H6W1U0_9AGAR</name>